<feature type="chain" id="PRO_5047430140" evidence="1">
    <location>
        <begin position="26"/>
        <end position="675"/>
    </location>
</feature>
<dbReference type="RefSeq" id="WP_264283208.1">
    <property type="nucleotide sequence ID" value="NZ_CP107006.1"/>
</dbReference>
<reference evidence="3" key="1">
    <citation type="submission" date="2022-10" db="EMBL/GenBank/DDBJ databases">
        <title>Chitinophaga sp. nov., isolated from soil.</title>
        <authorList>
            <person name="Jeon C.O."/>
        </authorList>
    </citation>
    <scope>NUCLEOTIDE SEQUENCE</scope>
    <source>
        <strain evidence="3">R8</strain>
    </source>
</reference>
<dbReference type="InterPro" id="IPR000866">
    <property type="entry name" value="AhpC/TSA"/>
</dbReference>
<dbReference type="InterPro" id="IPR036249">
    <property type="entry name" value="Thioredoxin-like_sf"/>
</dbReference>
<dbReference type="Proteomes" id="UP001162741">
    <property type="component" value="Chromosome"/>
</dbReference>
<dbReference type="InterPro" id="IPR050553">
    <property type="entry name" value="Thioredoxin_ResA/DsbE_sf"/>
</dbReference>
<dbReference type="EMBL" id="CP107006">
    <property type="protein sequence ID" value="UYQ95481.1"/>
    <property type="molecule type" value="Genomic_DNA"/>
</dbReference>
<evidence type="ECO:0000313" key="3">
    <source>
        <dbReference type="EMBL" id="UYQ95481.1"/>
    </source>
</evidence>
<feature type="signal peptide" evidence="1">
    <location>
        <begin position="1"/>
        <end position="25"/>
    </location>
</feature>
<sequence>MKRRFGCSLLLSCLLLCFACQSALAQYKPSWRTVPAVIYTGDTIGVVYDPVVAGYGDSLPVKGYVYVYRNFEWKGYDFPLTKTDTGYVGPFVIPEGTAALAWRFWVGDSIDNGRRFPNFAVVHDGKTRQMASGAYTEYALIRRRDRRGRISPLVREESLIEPRVMTIYLPKEWLDLSVRRHRFPEVALNLREAYGNRVDSVLRAGAAEIAALPDVTEKDLLTLANVYDGVFENRKGADSIKAIARAKYPNGLAVRLNEIFNLYLARTDSARVAGWDQFARQWPAAAYPYTDYLDEHYGDAHFFTGVLRNMSNIYYRQKNWKALSNLFSTCPYLMLEDSYTHFIDYALRLDEPPHTEKELAVLGQTIIDTMLVRSKSADSYRAGRGLYAESEWAVLNIRMNKSVFAYQAVLLAKLGRYKDALRYAEIVRPYMGSSKIEFNHAYALSLAKTGREKDALQVIRAAIYTGSYTPEMLDILRKQYVKEHKSDKDFADYVTSLISKEYLERQHEEIRKSMVNLPATDFTLLNTKGQQVALAQQKGKIVVIDFWATWCYYCKLAMPGMQMAVDKYQQDKNVAFYFIATMEQHPDYKKMITDFIKEKQYSFNVLYDDKNPATGKLDAVYAGFAPALKASGIPLKVIIDQEGKVRWSSTGGSANHIALADEVSYVIELLKKEKG</sequence>
<feature type="domain" description="Thioredoxin" evidence="2">
    <location>
        <begin position="513"/>
        <end position="672"/>
    </location>
</feature>
<dbReference type="PANTHER" id="PTHR42852:SF17">
    <property type="entry name" value="THIOREDOXIN-LIKE PROTEIN HI_1115"/>
    <property type="match status" value="1"/>
</dbReference>
<accession>A0ABY6J733</accession>
<dbReference type="Gene3D" id="1.25.40.10">
    <property type="entry name" value="Tetratricopeptide repeat domain"/>
    <property type="match status" value="1"/>
</dbReference>
<organism evidence="3 4">
    <name type="scientific">Chitinophaga horti</name>
    <dbReference type="NCBI Taxonomy" id="2920382"/>
    <lineage>
        <taxon>Bacteria</taxon>
        <taxon>Pseudomonadati</taxon>
        <taxon>Bacteroidota</taxon>
        <taxon>Chitinophagia</taxon>
        <taxon>Chitinophagales</taxon>
        <taxon>Chitinophagaceae</taxon>
        <taxon>Chitinophaga</taxon>
    </lineage>
</organism>
<evidence type="ECO:0000259" key="2">
    <source>
        <dbReference type="PROSITE" id="PS51352"/>
    </source>
</evidence>
<dbReference type="InterPro" id="IPR013766">
    <property type="entry name" value="Thioredoxin_domain"/>
</dbReference>
<keyword evidence="1" id="KW-0732">Signal</keyword>
<dbReference type="PROSITE" id="PS51352">
    <property type="entry name" value="THIOREDOXIN_2"/>
    <property type="match status" value="1"/>
</dbReference>
<gene>
    <name evidence="3" type="ORF">MKQ68_10255</name>
</gene>
<proteinExistence type="predicted"/>
<protein>
    <submittedName>
        <fullName evidence="3">Redoxin domain-containing protein</fullName>
    </submittedName>
</protein>
<dbReference type="PANTHER" id="PTHR42852">
    <property type="entry name" value="THIOL:DISULFIDE INTERCHANGE PROTEIN DSBE"/>
    <property type="match status" value="1"/>
</dbReference>
<evidence type="ECO:0000313" key="4">
    <source>
        <dbReference type="Proteomes" id="UP001162741"/>
    </source>
</evidence>
<dbReference type="Gene3D" id="3.40.30.10">
    <property type="entry name" value="Glutaredoxin"/>
    <property type="match status" value="1"/>
</dbReference>
<dbReference type="InterPro" id="IPR011990">
    <property type="entry name" value="TPR-like_helical_dom_sf"/>
</dbReference>
<dbReference type="Pfam" id="PF00578">
    <property type="entry name" value="AhpC-TSA"/>
    <property type="match status" value="1"/>
</dbReference>
<keyword evidence="4" id="KW-1185">Reference proteome</keyword>
<name>A0ABY6J733_9BACT</name>
<dbReference type="SUPFAM" id="SSF52833">
    <property type="entry name" value="Thioredoxin-like"/>
    <property type="match status" value="1"/>
</dbReference>
<dbReference type="CDD" id="cd02966">
    <property type="entry name" value="TlpA_like_family"/>
    <property type="match status" value="1"/>
</dbReference>
<evidence type="ECO:0000256" key="1">
    <source>
        <dbReference type="SAM" id="SignalP"/>
    </source>
</evidence>